<dbReference type="Gene3D" id="1.10.10.1450">
    <property type="match status" value="1"/>
</dbReference>
<dbReference type="GO" id="GO:0003676">
    <property type="term" value="F:nucleic acid binding"/>
    <property type="evidence" value="ECO:0007669"/>
    <property type="project" value="InterPro"/>
</dbReference>
<protein>
    <submittedName>
        <fullName evidence="4">HTH_48 domain-containing protein</fullName>
    </submittedName>
</protein>
<reference evidence="2 3" key="2">
    <citation type="submission" date="2018-11" db="EMBL/GenBank/DDBJ databases">
        <authorList>
            <consortium name="Pathogen Informatics"/>
        </authorList>
    </citation>
    <scope>NUCLEOTIDE SEQUENCE [LARGE SCALE GENOMIC DNA]</scope>
</reference>
<dbReference type="Pfam" id="PF17906">
    <property type="entry name" value="HTH_48"/>
    <property type="match status" value="1"/>
</dbReference>
<evidence type="ECO:0000313" key="3">
    <source>
        <dbReference type="Proteomes" id="UP000271162"/>
    </source>
</evidence>
<dbReference type="AlphaFoldDB" id="A0A0N4Y2J1"/>
<dbReference type="InterPro" id="IPR001888">
    <property type="entry name" value="Transposase_1"/>
</dbReference>
<dbReference type="Gene3D" id="3.30.420.10">
    <property type="entry name" value="Ribonuclease H-like superfamily/Ribonuclease H"/>
    <property type="match status" value="1"/>
</dbReference>
<dbReference type="Pfam" id="PF01359">
    <property type="entry name" value="Transposase_1"/>
    <property type="match status" value="1"/>
</dbReference>
<dbReference type="PANTHER" id="PTHR46060">
    <property type="entry name" value="MARINER MOS1 TRANSPOSASE-LIKE PROTEIN"/>
    <property type="match status" value="1"/>
</dbReference>
<dbReference type="WBParaSite" id="NBR_0000994001-mRNA-1">
    <property type="protein sequence ID" value="NBR_0000994001-mRNA-1"/>
    <property type="gene ID" value="NBR_0000994001"/>
</dbReference>
<evidence type="ECO:0000313" key="2">
    <source>
        <dbReference type="EMBL" id="VDL73524.1"/>
    </source>
</evidence>
<evidence type="ECO:0000259" key="1">
    <source>
        <dbReference type="Pfam" id="PF17906"/>
    </source>
</evidence>
<proteinExistence type="predicted"/>
<dbReference type="InterPro" id="IPR041426">
    <property type="entry name" value="Mos1_HTH"/>
</dbReference>
<dbReference type="InterPro" id="IPR052709">
    <property type="entry name" value="Transposase-MT_Hybrid"/>
</dbReference>
<dbReference type="STRING" id="27835.A0A0N4Y2J1"/>
<reference evidence="4" key="1">
    <citation type="submission" date="2017-02" db="UniProtKB">
        <authorList>
            <consortium name="WormBaseParasite"/>
        </authorList>
    </citation>
    <scope>IDENTIFICATION</scope>
</reference>
<dbReference type="InterPro" id="IPR036397">
    <property type="entry name" value="RNaseH_sf"/>
</dbReference>
<dbReference type="PANTHER" id="PTHR46060:SF1">
    <property type="entry name" value="MARINER MOS1 TRANSPOSASE-LIKE PROTEIN"/>
    <property type="match status" value="1"/>
</dbReference>
<evidence type="ECO:0000313" key="4">
    <source>
        <dbReference type="WBParaSite" id="NBR_0000994001-mRNA-1"/>
    </source>
</evidence>
<organism evidence="4">
    <name type="scientific">Nippostrongylus brasiliensis</name>
    <name type="common">Rat hookworm</name>
    <dbReference type="NCBI Taxonomy" id="27835"/>
    <lineage>
        <taxon>Eukaryota</taxon>
        <taxon>Metazoa</taxon>
        <taxon>Ecdysozoa</taxon>
        <taxon>Nematoda</taxon>
        <taxon>Chromadorea</taxon>
        <taxon>Rhabditida</taxon>
        <taxon>Rhabditina</taxon>
        <taxon>Rhabditomorpha</taxon>
        <taxon>Strongyloidea</taxon>
        <taxon>Heligmosomidae</taxon>
        <taxon>Nippostrongylus</taxon>
    </lineage>
</organism>
<dbReference type="OMA" id="FITTITH"/>
<accession>A0A0N4Y2J1</accession>
<gene>
    <name evidence="2" type="ORF">NBR_LOCUS9935</name>
</gene>
<name>A0A0N4Y2J1_NIPBR</name>
<dbReference type="EMBL" id="UYSL01020225">
    <property type="protein sequence ID" value="VDL73524.1"/>
    <property type="molecule type" value="Genomic_DNA"/>
</dbReference>
<keyword evidence="3" id="KW-1185">Reference proteome</keyword>
<feature type="domain" description="Mos1 transposase HTH" evidence="1">
    <location>
        <begin position="11"/>
        <end position="57"/>
    </location>
</feature>
<dbReference type="Proteomes" id="UP000271162">
    <property type="component" value="Unassembled WGS sequence"/>
</dbReference>
<sequence length="283" mass="32969">MPRFPQLSRDQIRTCLLYDYKSGMKPSDSYRRMVHSFGEGVVSMSTVHDWFKKFKAGHYEVEDKERSGRPSVLNNDELREQVEGDPCQTAREMSSKLGCHHSTVVRHLAEIGKVSKRNVWVPHSLKKHEHKVMLSVFWDVRGPIYWELLPQQTTVTAEVYCTQLENLADAVRIKRPGKAVVRFLHDNARPHVSKMTRQKVLDLGWEILPHPPYSPDLAPSDYHLFRSMQHFLDGKQFSNDEEVKVALEEYFGSKQPEFYASGIHDLPNRWRKVLECDGNYFVE</sequence>